<dbReference type="InterPro" id="IPR029034">
    <property type="entry name" value="Cystine-knot_cytokine"/>
</dbReference>
<feature type="chain" id="PRO_5014907608" evidence="5">
    <location>
        <begin position="20"/>
        <end position="216"/>
    </location>
</feature>
<dbReference type="AlphaFoldDB" id="A0A2K8JS62"/>
<dbReference type="Pfam" id="PF16077">
    <property type="entry name" value="Spaetzle"/>
    <property type="match status" value="1"/>
</dbReference>
<dbReference type="SUPFAM" id="SSF57501">
    <property type="entry name" value="Cystine-knot cytokines"/>
    <property type="match status" value="1"/>
</dbReference>
<protein>
    <submittedName>
        <fullName evidence="7">Secreted Nerve growth factor-like protein</fullName>
    </submittedName>
</protein>
<feature type="compositionally biased region" description="Basic residues" evidence="4">
    <location>
        <begin position="192"/>
        <end position="208"/>
    </location>
</feature>
<dbReference type="PROSITE" id="PS50270">
    <property type="entry name" value="NGF_2"/>
    <property type="match status" value="1"/>
</dbReference>
<keyword evidence="1 5" id="KW-0732">Signal</keyword>
<proteinExistence type="evidence at transcript level"/>
<dbReference type="GO" id="GO:0021556">
    <property type="term" value="P:central nervous system formation"/>
    <property type="evidence" value="ECO:0007669"/>
    <property type="project" value="TreeGrafter"/>
</dbReference>
<feature type="region of interest" description="Disordered" evidence="4">
    <location>
        <begin position="24"/>
        <end position="52"/>
    </location>
</feature>
<dbReference type="InterPro" id="IPR032104">
    <property type="entry name" value="Spaetzle"/>
</dbReference>
<feature type="domain" description="Spaetzle" evidence="6">
    <location>
        <begin position="77"/>
        <end position="164"/>
    </location>
</feature>
<dbReference type="EMBL" id="KY031021">
    <property type="protein sequence ID" value="ATU82772.1"/>
    <property type="molecule type" value="mRNA"/>
</dbReference>
<dbReference type="Gene3D" id="2.10.90.10">
    <property type="entry name" value="Cystine-knot cytokines"/>
    <property type="match status" value="1"/>
</dbReference>
<keyword evidence="2" id="KW-1015">Disulfide bond</keyword>
<feature type="signal peptide" evidence="5">
    <location>
        <begin position="1"/>
        <end position="19"/>
    </location>
</feature>
<dbReference type="GO" id="GO:0045087">
    <property type="term" value="P:innate immune response"/>
    <property type="evidence" value="ECO:0007669"/>
    <property type="project" value="TreeGrafter"/>
</dbReference>
<evidence type="ECO:0000256" key="3">
    <source>
        <dbReference type="ARBA" id="ARBA00023180"/>
    </source>
</evidence>
<dbReference type="PANTHER" id="PTHR23199:SF12">
    <property type="entry name" value="NEUROTROPHIN 1-RELATED"/>
    <property type="match status" value="1"/>
</dbReference>
<evidence type="ECO:0000259" key="6">
    <source>
        <dbReference type="Pfam" id="PF16077"/>
    </source>
</evidence>
<feature type="region of interest" description="Disordered" evidence="4">
    <location>
        <begin position="189"/>
        <end position="216"/>
    </location>
</feature>
<dbReference type="GO" id="GO:0008083">
    <property type="term" value="F:growth factor activity"/>
    <property type="evidence" value="ECO:0007669"/>
    <property type="project" value="TreeGrafter"/>
</dbReference>
<reference evidence="7" key="1">
    <citation type="submission" date="2016-10" db="EMBL/GenBank/DDBJ databases">
        <title>The assassin bug Pristhesancus plagipennis produces two different types of venom.</title>
        <authorList>
            <person name="Walker A.A."/>
            <person name="Herzig V."/>
            <person name="Jin J."/>
            <person name="Fry B.G."/>
            <person name="King G.F."/>
        </authorList>
    </citation>
    <scope>NUCLEOTIDE SEQUENCE</scope>
    <source>
        <tissue evidence="7">Venom/labial glands</tissue>
    </source>
</reference>
<accession>A0A2K8JS62</accession>
<dbReference type="InterPro" id="IPR052444">
    <property type="entry name" value="Spz/Toll_ligand-like"/>
</dbReference>
<evidence type="ECO:0000256" key="4">
    <source>
        <dbReference type="SAM" id="MobiDB-lite"/>
    </source>
</evidence>
<dbReference type="GO" id="GO:0005615">
    <property type="term" value="C:extracellular space"/>
    <property type="evidence" value="ECO:0007669"/>
    <property type="project" value="UniProtKB-ARBA"/>
</dbReference>
<evidence type="ECO:0000256" key="1">
    <source>
        <dbReference type="ARBA" id="ARBA00022729"/>
    </source>
</evidence>
<dbReference type="GO" id="GO:0005121">
    <property type="term" value="F:Toll binding"/>
    <property type="evidence" value="ECO:0007669"/>
    <property type="project" value="TreeGrafter"/>
</dbReference>
<sequence>MRIAINIILIAVVSLAARAVGWQGETRSTNSNESSGDSSFEGEEPVSTEGGTRWLSHRESQMLLRREGGEQGLPVDCCPSTLEMVEPKGGTNQEGMLVTLYSDGENKQRFYELSCRQGVEGKPCRFMDRKLHNQSRCVQKYSYTYALVKQPSDSTKYQPRQNHFKSFPPKGSNWMLDYIRVRSGCSCEVTPRTKRKRTSHKGKHGKNRRVSEEEPN</sequence>
<name>A0A2K8JS62_PRIPG</name>
<organism evidence="7">
    <name type="scientific">Pristhesancus plagipennis</name>
    <name type="common">Common assassin bug</name>
    <dbReference type="NCBI Taxonomy" id="1955184"/>
    <lineage>
        <taxon>Eukaryota</taxon>
        <taxon>Metazoa</taxon>
        <taxon>Ecdysozoa</taxon>
        <taxon>Arthropoda</taxon>
        <taxon>Hexapoda</taxon>
        <taxon>Insecta</taxon>
        <taxon>Pterygota</taxon>
        <taxon>Neoptera</taxon>
        <taxon>Paraneoptera</taxon>
        <taxon>Hemiptera</taxon>
        <taxon>Heteroptera</taxon>
        <taxon>Panheteroptera</taxon>
        <taxon>Cimicomorpha</taxon>
        <taxon>Reduviidae</taxon>
        <taxon>Harpactorinae</taxon>
        <taxon>Harpactorini</taxon>
        <taxon>Pristhesancus</taxon>
    </lineage>
</organism>
<evidence type="ECO:0000256" key="2">
    <source>
        <dbReference type="ARBA" id="ARBA00023157"/>
    </source>
</evidence>
<feature type="compositionally biased region" description="Low complexity" evidence="4">
    <location>
        <begin position="28"/>
        <end position="39"/>
    </location>
</feature>
<evidence type="ECO:0000256" key="5">
    <source>
        <dbReference type="SAM" id="SignalP"/>
    </source>
</evidence>
<dbReference type="PANTHER" id="PTHR23199">
    <property type="entry name" value="NEUROTROPHIN 1-RELATED"/>
    <property type="match status" value="1"/>
</dbReference>
<evidence type="ECO:0000313" key="7">
    <source>
        <dbReference type="EMBL" id="ATU82772.1"/>
    </source>
</evidence>
<keyword evidence="3" id="KW-0325">Glycoprotein</keyword>